<accession>A0A1J9P813</accession>
<feature type="region of interest" description="Disordered" evidence="1">
    <location>
        <begin position="211"/>
        <end position="322"/>
    </location>
</feature>
<feature type="compositionally biased region" description="Basic and acidic residues" evidence="1">
    <location>
        <begin position="340"/>
        <end position="351"/>
    </location>
</feature>
<evidence type="ECO:0000313" key="4">
    <source>
        <dbReference type="Proteomes" id="UP000242791"/>
    </source>
</evidence>
<evidence type="ECO:0000259" key="2">
    <source>
        <dbReference type="SMART" id="SM00355"/>
    </source>
</evidence>
<feature type="compositionally biased region" description="Polar residues" evidence="1">
    <location>
        <begin position="301"/>
        <end position="322"/>
    </location>
</feature>
<feature type="region of interest" description="Disordered" evidence="1">
    <location>
        <begin position="458"/>
        <end position="516"/>
    </location>
</feature>
<dbReference type="EMBL" id="LGTZ01002644">
    <property type="protein sequence ID" value="OJD12050.1"/>
    <property type="molecule type" value="Genomic_DNA"/>
</dbReference>
<feature type="compositionally biased region" description="Polar residues" evidence="1">
    <location>
        <begin position="353"/>
        <end position="362"/>
    </location>
</feature>
<dbReference type="Proteomes" id="UP000242791">
    <property type="component" value="Unassembled WGS sequence"/>
</dbReference>
<feature type="domain" description="C2H2-type" evidence="2">
    <location>
        <begin position="528"/>
        <end position="550"/>
    </location>
</feature>
<reference evidence="3 4" key="1">
    <citation type="submission" date="2015-08" db="EMBL/GenBank/DDBJ databases">
        <title>Emmonsia species relationships and genome sequence.</title>
        <authorList>
            <person name="Cuomo C.A."/>
            <person name="Schwartz I.S."/>
            <person name="Kenyon C."/>
            <person name="De Hoog G.S."/>
            <person name="Govender N.P."/>
            <person name="Botha A."/>
            <person name="Moreno L."/>
            <person name="De Vries M."/>
            <person name="Munoz J.F."/>
            <person name="Stielow J.B."/>
        </authorList>
    </citation>
    <scope>NUCLEOTIDE SEQUENCE [LARGE SCALE GENOMIC DNA]</scope>
    <source>
        <strain evidence="3 4">EI222</strain>
    </source>
</reference>
<feature type="compositionally biased region" description="Basic residues" evidence="1">
    <location>
        <begin position="478"/>
        <end position="487"/>
    </location>
</feature>
<evidence type="ECO:0000256" key="1">
    <source>
        <dbReference type="SAM" id="MobiDB-lite"/>
    </source>
</evidence>
<gene>
    <name evidence="3" type="ORF">ACJ73_09413</name>
</gene>
<dbReference type="AlphaFoldDB" id="A0A1J9P813"/>
<comment type="caution">
    <text evidence="3">The sequence shown here is derived from an EMBL/GenBank/DDBJ whole genome shotgun (WGS) entry which is preliminary data.</text>
</comment>
<feature type="compositionally biased region" description="Low complexity" evidence="1">
    <location>
        <begin position="287"/>
        <end position="300"/>
    </location>
</feature>
<feature type="compositionally biased region" description="Basic and acidic residues" evidence="1">
    <location>
        <begin position="461"/>
        <end position="470"/>
    </location>
</feature>
<feature type="domain" description="C2H2-type" evidence="2">
    <location>
        <begin position="426"/>
        <end position="449"/>
    </location>
</feature>
<organism evidence="3 4">
    <name type="scientific">Blastomyces percursus</name>
    <dbReference type="NCBI Taxonomy" id="1658174"/>
    <lineage>
        <taxon>Eukaryota</taxon>
        <taxon>Fungi</taxon>
        <taxon>Dikarya</taxon>
        <taxon>Ascomycota</taxon>
        <taxon>Pezizomycotina</taxon>
        <taxon>Eurotiomycetes</taxon>
        <taxon>Eurotiomycetidae</taxon>
        <taxon>Onygenales</taxon>
        <taxon>Ajellomycetaceae</taxon>
        <taxon>Blastomyces</taxon>
    </lineage>
</organism>
<sequence>MSIRNSEPRLDSLPVSWQSTSEGHHAALCDDGAALSDSLHPQEASPFCHDSQPPSDDAWIAHEQLQDVRNLTGIRHQLSAFASEPFWHALTVEVPQTSLDPDEIYKIQLQQDYRRLGFWGKIPNFSRPFRSLSSARSRDDTNLAAEAVKEKPKLQESSKHIPLAIQEGETLAAHSSSETHALDRFRRHISSSTSDTSVTLQEHIENNHNFMQLCGQPPRETERSPGSSAIPNDRPDNYPNRPSNLAPPPSPDNPESPPPPEPPPSEELPHNSTSRTLSKLKGHFRTSHNNTSSRNSNNSSIHTQPKTTDNIQSPENHPASSWSTTFKQALNYLPRRQPKTNHERIPRDRHANTNRSNQGFSTKESHAGRAIRGHGPSIWSKAPTWETERSTSKPPVSIWSNCTSTFEKPRLPLKVTTTPLSTVKEFHCTFCLFECQNKRDWLRHEQRFHLEDLENFSRPSKPKEARRDEIGSSGSRWSRGKSCRRLLTKSQPQSSSSSSHSQPSAQSTGGSIYSSQRNEPQAAANIFWNCGFCDELLRSWEDRQTHLAEHFSNGQTMRMWDPMKSPFPWLKGSARTVDAPSYWDLPSLLTLQRPTLQDSINQIGTSPKQRATAAEPCEDCQVPHPSLDHYDLWHQPRNTYTCPQITVYTNLAEFFDEDEDETGELVVDWCNACEERLDRPHYLDRDVRMQHLWAFHGFGDCVGWHDCLDEGQFVLHLANAHAVNIEYIKGLVHRCTRVRDPPVTMAMGSGSSWDETRSGA</sequence>
<dbReference type="InterPro" id="IPR013087">
    <property type="entry name" value="Znf_C2H2_type"/>
</dbReference>
<feature type="compositionally biased region" description="Low complexity" evidence="1">
    <location>
        <begin position="490"/>
        <end position="507"/>
    </location>
</feature>
<name>A0A1J9P813_9EURO</name>
<dbReference type="STRING" id="1658174.A0A1J9P813"/>
<keyword evidence="4" id="KW-1185">Reference proteome</keyword>
<dbReference type="SMART" id="SM00355">
    <property type="entry name" value="ZnF_C2H2"/>
    <property type="match status" value="2"/>
</dbReference>
<feature type="compositionally biased region" description="Pro residues" evidence="1">
    <location>
        <begin position="245"/>
        <end position="266"/>
    </location>
</feature>
<feature type="region of interest" description="Disordered" evidence="1">
    <location>
        <begin position="334"/>
        <end position="393"/>
    </location>
</feature>
<evidence type="ECO:0000313" key="3">
    <source>
        <dbReference type="EMBL" id="OJD12050.1"/>
    </source>
</evidence>
<protein>
    <recommendedName>
        <fullName evidence="2">C2H2-type domain-containing protein</fullName>
    </recommendedName>
</protein>
<dbReference type="VEuPathDB" id="FungiDB:ACJ73_09413"/>
<proteinExistence type="predicted"/>
<dbReference type="OrthoDB" id="4191915at2759"/>